<evidence type="ECO:0000256" key="5">
    <source>
        <dbReference type="ARBA" id="ARBA00022777"/>
    </source>
</evidence>
<proteinExistence type="predicted"/>
<keyword evidence="4 7" id="KW-0547">Nucleotide-binding</keyword>
<evidence type="ECO:0000313" key="11">
    <source>
        <dbReference type="EMBL" id="RNM11092.1"/>
    </source>
</evidence>
<evidence type="ECO:0000256" key="9">
    <source>
        <dbReference type="SAM" id="Phobius"/>
    </source>
</evidence>
<dbReference type="CDD" id="cd14014">
    <property type="entry name" value="STKc_PknB_like"/>
    <property type="match status" value="1"/>
</dbReference>
<feature type="compositionally biased region" description="Basic and acidic residues" evidence="8">
    <location>
        <begin position="369"/>
        <end position="379"/>
    </location>
</feature>
<dbReference type="GO" id="GO:0005524">
    <property type="term" value="F:ATP binding"/>
    <property type="evidence" value="ECO:0007669"/>
    <property type="project" value="UniProtKB-UniRule"/>
</dbReference>
<dbReference type="Pfam" id="PF00069">
    <property type="entry name" value="Pkinase"/>
    <property type="match status" value="1"/>
</dbReference>
<evidence type="ECO:0000256" key="8">
    <source>
        <dbReference type="SAM" id="MobiDB-lite"/>
    </source>
</evidence>
<keyword evidence="3" id="KW-0808">Transferase</keyword>
<keyword evidence="9" id="KW-0812">Transmembrane</keyword>
<sequence length="379" mass="39675">MTVEKPLVLDDRYSLEEIIGRGGMADVYRATDQLLLRSVAVKLVREITEPGVRERFVDEARTLASLNHAGLITLLDAGILHDRPYLVMELVTGKTLSACIAQGPVDPERVRAIGRQLAAALAYAHAQGVVHRDVKPSNVLLCDDERVLLADFGIARLVGSAQHHTRTGGTVGSPAYLSPEQVAGEQVGPESDVFSLGLVLLESLTGVRAFTGSAIEAAMARLHAAPSIPDEVAPAWRSLIRAMTRREPDRRPAAAEVAAALADPAWGEPGAGWVGDPAATGELELTQGELLTVPPSSGTPGPSSPEIVTAGEVAPRRRGWAVALAALALLAVVVALAVVAPWKQDTPGSGSGGSVPAGVPSRLQQPLSDLHDAVEGHHP</sequence>
<evidence type="ECO:0000256" key="3">
    <source>
        <dbReference type="ARBA" id="ARBA00022679"/>
    </source>
</evidence>
<evidence type="ECO:0000256" key="4">
    <source>
        <dbReference type="ARBA" id="ARBA00022741"/>
    </source>
</evidence>
<reference evidence="11 12" key="1">
    <citation type="submission" date="2018-11" db="EMBL/GenBank/DDBJ databases">
        <authorList>
            <person name="Li F."/>
        </authorList>
    </citation>
    <scope>NUCLEOTIDE SEQUENCE [LARGE SCALE GENOMIC DNA]</scope>
    <source>
        <strain evidence="11 12">Gsoil 818</strain>
    </source>
</reference>
<dbReference type="InterPro" id="IPR017441">
    <property type="entry name" value="Protein_kinase_ATP_BS"/>
</dbReference>
<dbReference type="Gene3D" id="1.10.510.10">
    <property type="entry name" value="Transferase(Phosphotransferase) domain 1"/>
    <property type="match status" value="1"/>
</dbReference>
<feature type="domain" description="Protein kinase" evidence="10">
    <location>
        <begin position="13"/>
        <end position="266"/>
    </location>
</feature>
<evidence type="ECO:0000259" key="10">
    <source>
        <dbReference type="PROSITE" id="PS50011"/>
    </source>
</evidence>
<protein>
    <recommendedName>
        <fullName evidence="1">non-specific serine/threonine protein kinase</fullName>
        <ecNumber evidence="1">2.7.11.1</ecNumber>
    </recommendedName>
</protein>
<feature type="binding site" evidence="7">
    <location>
        <position position="42"/>
    </location>
    <ligand>
        <name>ATP</name>
        <dbReference type="ChEBI" id="CHEBI:30616"/>
    </ligand>
</feature>
<dbReference type="SUPFAM" id="SSF56112">
    <property type="entry name" value="Protein kinase-like (PK-like)"/>
    <property type="match status" value="1"/>
</dbReference>
<dbReference type="InterPro" id="IPR011009">
    <property type="entry name" value="Kinase-like_dom_sf"/>
</dbReference>
<dbReference type="OrthoDB" id="9762169at2"/>
<gene>
    <name evidence="11" type="ORF">EFL26_23375</name>
</gene>
<dbReference type="Proteomes" id="UP000279994">
    <property type="component" value="Unassembled WGS sequence"/>
</dbReference>
<evidence type="ECO:0000256" key="7">
    <source>
        <dbReference type="PROSITE-ProRule" id="PRU10141"/>
    </source>
</evidence>
<dbReference type="PROSITE" id="PS00108">
    <property type="entry name" value="PROTEIN_KINASE_ST"/>
    <property type="match status" value="1"/>
</dbReference>
<evidence type="ECO:0000256" key="6">
    <source>
        <dbReference type="ARBA" id="ARBA00022840"/>
    </source>
</evidence>
<evidence type="ECO:0000256" key="1">
    <source>
        <dbReference type="ARBA" id="ARBA00012513"/>
    </source>
</evidence>
<organism evidence="11 12">
    <name type="scientific">Nocardioides pocheonensis</name>
    <dbReference type="NCBI Taxonomy" id="661485"/>
    <lineage>
        <taxon>Bacteria</taxon>
        <taxon>Bacillati</taxon>
        <taxon>Actinomycetota</taxon>
        <taxon>Actinomycetes</taxon>
        <taxon>Propionibacteriales</taxon>
        <taxon>Nocardioidaceae</taxon>
        <taxon>Nocardioides</taxon>
    </lineage>
</organism>
<dbReference type="InterPro" id="IPR008271">
    <property type="entry name" value="Ser/Thr_kinase_AS"/>
</dbReference>
<keyword evidence="6 7" id="KW-0067">ATP-binding</keyword>
<accession>A0A3N0GFZ4</accession>
<dbReference type="InterPro" id="IPR000719">
    <property type="entry name" value="Prot_kinase_dom"/>
</dbReference>
<evidence type="ECO:0000313" key="12">
    <source>
        <dbReference type="Proteomes" id="UP000279994"/>
    </source>
</evidence>
<dbReference type="PANTHER" id="PTHR43289:SF6">
    <property type="entry name" value="SERINE_THREONINE-PROTEIN KINASE NEKL-3"/>
    <property type="match status" value="1"/>
</dbReference>
<keyword evidence="12" id="KW-1185">Reference proteome</keyword>
<name>A0A3N0GFZ4_9ACTN</name>
<keyword evidence="9" id="KW-1133">Transmembrane helix</keyword>
<dbReference type="Gene3D" id="3.30.200.20">
    <property type="entry name" value="Phosphorylase Kinase, domain 1"/>
    <property type="match status" value="1"/>
</dbReference>
<feature type="region of interest" description="Disordered" evidence="8">
    <location>
        <begin position="343"/>
        <end position="379"/>
    </location>
</feature>
<dbReference type="PROSITE" id="PS50011">
    <property type="entry name" value="PROTEIN_KINASE_DOM"/>
    <property type="match status" value="1"/>
</dbReference>
<dbReference type="PANTHER" id="PTHR43289">
    <property type="entry name" value="MITOGEN-ACTIVATED PROTEIN KINASE KINASE KINASE 20-RELATED"/>
    <property type="match status" value="1"/>
</dbReference>
<keyword evidence="2 11" id="KW-0723">Serine/threonine-protein kinase</keyword>
<dbReference type="EC" id="2.7.11.1" evidence="1"/>
<keyword evidence="9" id="KW-0472">Membrane</keyword>
<evidence type="ECO:0000256" key="2">
    <source>
        <dbReference type="ARBA" id="ARBA00022527"/>
    </source>
</evidence>
<dbReference type="GO" id="GO:0004674">
    <property type="term" value="F:protein serine/threonine kinase activity"/>
    <property type="evidence" value="ECO:0007669"/>
    <property type="project" value="UniProtKB-KW"/>
</dbReference>
<dbReference type="SMART" id="SM00220">
    <property type="entry name" value="S_TKc"/>
    <property type="match status" value="1"/>
</dbReference>
<dbReference type="PROSITE" id="PS00107">
    <property type="entry name" value="PROTEIN_KINASE_ATP"/>
    <property type="match status" value="1"/>
</dbReference>
<dbReference type="EMBL" id="RJSF01000049">
    <property type="protein sequence ID" value="RNM11092.1"/>
    <property type="molecule type" value="Genomic_DNA"/>
</dbReference>
<comment type="caution">
    <text evidence="11">The sequence shown here is derived from an EMBL/GenBank/DDBJ whole genome shotgun (WGS) entry which is preliminary data.</text>
</comment>
<keyword evidence="5 11" id="KW-0418">Kinase</keyword>
<dbReference type="RefSeq" id="WP_123225330.1">
    <property type="nucleotide sequence ID" value="NZ_RJSF01000049.1"/>
</dbReference>
<dbReference type="AlphaFoldDB" id="A0A3N0GFZ4"/>
<feature type="transmembrane region" description="Helical" evidence="9">
    <location>
        <begin position="320"/>
        <end position="342"/>
    </location>
</feature>